<dbReference type="InterPro" id="IPR036291">
    <property type="entry name" value="NAD(P)-bd_dom_sf"/>
</dbReference>
<dbReference type="HOGENOM" id="CLU_010194_9_1_1"/>
<dbReference type="OMA" id="DSWISHY"/>
<dbReference type="GO" id="GO:0016616">
    <property type="term" value="F:oxidoreductase activity, acting on the CH-OH group of donors, NAD or NADP as acceptor"/>
    <property type="evidence" value="ECO:0007669"/>
    <property type="project" value="TreeGrafter"/>
</dbReference>
<dbReference type="EMBL" id="CR382134">
    <property type="protein sequence ID" value="CAG84981.2"/>
    <property type="molecule type" value="Genomic_DNA"/>
</dbReference>
<dbReference type="Proteomes" id="UP000000599">
    <property type="component" value="Chromosome B"/>
</dbReference>
<evidence type="ECO:0000256" key="2">
    <source>
        <dbReference type="ARBA" id="ARBA00006484"/>
    </source>
</evidence>
<dbReference type="GeneID" id="2913761"/>
<organism evidence="6 7">
    <name type="scientific">Debaryomyces hansenii (strain ATCC 36239 / CBS 767 / BCRC 21394 / JCM 1990 / NBRC 0083 / IGC 2968)</name>
    <name type="common">Yeast</name>
    <name type="synonym">Torulaspora hansenii</name>
    <dbReference type="NCBI Taxonomy" id="284592"/>
    <lineage>
        <taxon>Eukaryota</taxon>
        <taxon>Fungi</taxon>
        <taxon>Dikarya</taxon>
        <taxon>Ascomycota</taxon>
        <taxon>Saccharomycotina</taxon>
        <taxon>Pichiomycetes</taxon>
        <taxon>Debaryomycetaceae</taxon>
        <taxon>Debaryomyces</taxon>
    </lineage>
</organism>
<dbReference type="eggNOG" id="KOG1611">
    <property type="taxonomic scope" value="Eukaryota"/>
</dbReference>
<dbReference type="PRINTS" id="PR00081">
    <property type="entry name" value="GDHRDH"/>
</dbReference>
<dbReference type="VEuPathDB" id="FungiDB:DEHA2B00660g"/>
<evidence type="ECO:0000313" key="7">
    <source>
        <dbReference type="Proteomes" id="UP000000599"/>
    </source>
</evidence>
<keyword evidence="7" id="KW-1185">Reference proteome</keyword>
<protein>
    <submittedName>
        <fullName evidence="6">DEHA2B00660p</fullName>
    </submittedName>
</protein>
<evidence type="ECO:0000256" key="3">
    <source>
        <dbReference type="ARBA" id="ARBA00022490"/>
    </source>
</evidence>
<evidence type="ECO:0000313" key="6">
    <source>
        <dbReference type="EMBL" id="CAG84981.2"/>
    </source>
</evidence>
<comment type="subcellular location">
    <subcellularLocation>
        <location evidence="1">Cytoplasm</location>
    </subcellularLocation>
</comment>
<keyword evidence="5" id="KW-0560">Oxidoreductase</keyword>
<dbReference type="KEGG" id="dha:DEHA2B00660g"/>
<proteinExistence type="inferred from homology"/>
<name>Q6BXS3_DEBHA</name>
<dbReference type="GO" id="GO:0005737">
    <property type="term" value="C:cytoplasm"/>
    <property type="evidence" value="ECO:0007669"/>
    <property type="project" value="UniProtKB-SubCell"/>
</dbReference>
<dbReference type="InterPro" id="IPR002347">
    <property type="entry name" value="SDR_fam"/>
</dbReference>
<dbReference type="Gene3D" id="3.40.50.720">
    <property type="entry name" value="NAD(P)-binding Rossmann-like Domain"/>
    <property type="match status" value="1"/>
</dbReference>
<evidence type="ECO:0000256" key="5">
    <source>
        <dbReference type="ARBA" id="ARBA00023002"/>
    </source>
</evidence>
<accession>Q6BXS3</accession>
<dbReference type="Pfam" id="PF00106">
    <property type="entry name" value="adh_short"/>
    <property type="match status" value="1"/>
</dbReference>
<evidence type="ECO:0000256" key="1">
    <source>
        <dbReference type="ARBA" id="ARBA00004496"/>
    </source>
</evidence>
<evidence type="ECO:0000256" key="4">
    <source>
        <dbReference type="ARBA" id="ARBA00022857"/>
    </source>
</evidence>
<keyword evidence="4" id="KW-0521">NADP</keyword>
<dbReference type="OrthoDB" id="9876299at2759"/>
<dbReference type="AlphaFoldDB" id="Q6BXS3"/>
<dbReference type="SUPFAM" id="SSF51735">
    <property type="entry name" value="NAD(P)-binding Rossmann-fold domains"/>
    <property type="match status" value="1"/>
</dbReference>
<dbReference type="PANTHER" id="PTHR45458:SF1">
    <property type="entry name" value="SHORT CHAIN DEHYDROGENASE"/>
    <property type="match status" value="1"/>
</dbReference>
<sequence length="252" mass="26899">MSSSKTFFISGGNKGIGFALVKDLSENESNIVIASARNPEAATDLENLAKKKENVHIVKLDVTSKESTVEAAAQVSKLVGKIDVLIANAGFADAFGSVLDTKEETWVQHWQTNVLGAVFLYQAFYGLVERGDAKQIVFVSSALGSTGGYIGLSVSAYGQSKAALNYTVKEISVELGDKGFTVVAVHPGQVSTDTGKRGNETLIAESPYLKEMIEKYSITPEFSATALSAILNKLSPSDNGKFLSYDGSEIPW</sequence>
<gene>
    <name evidence="6" type="ordered locus">DEHA2B00660g</name>
</gene>
<dbReference type="FunCoup" id="Q6BXS3">
    <property type="interactions" value="70"/>
</dbReference>
<dbReference type="FunFam" id="3.40.50.720:FF:000599">
    <property type="entry name" value="Uncharacterized oxidoreductase C663.06c"/>
    <property type="match status" value="1"/>
</dbReference>
<dbReference type="InParanoid" id="Q6BXS3"/>
<dbReference type="InterPro" id="IPR052184">
    <property type="entry name" value="SDR_enzymes"/>
</dbReference>
<dbReference type="PANTHER" id="PTHR45458">
    <property type="entry name" value="SHORT-CHAIN DEHYDROGENASE/REDUCTASE SDR"/>
    <property type="match status" value="1"/>
</dbReference>
<reference evidence="6 7" key="1">
    <citation type="journal article" date="2004" name="Nature">
        <title>Genome evolution in yeasts.</title>
        <authorList>
            <consortium name="Genolevures"/>
            <person name="Dujon B."/>
            <person name="Sherman D."/>
            <person name="Fischer G."/>
            <person name="Durrens P."/>
            <person name="Casaregola S."/>
            <person name="Lafontaine I."/>
            <person name="de Montigny J."/>
            <person name="Marck C."/>
            <person name="Neuveglise C."/>
            <person name="Talla E."/>
            <person name="Goffard N."/>
            <person name="Frangeul L."/>
            <person name="Aigle M."/>
            <person name="Anthouard V."/>
            <person name="Babour A."/>
            <person name="Barbe V."/>
            <person name="Barnay S."/>
            <person name="Blanchin S."/>
            <person name="Beckerich J.M."/>
            <person name="Beyne E."/>
            <person name="Bleykasten C."/>
            <person name="Boisrame A."/>
            <person name="Boyer J."/>
            <person name="Cattolico L."/>
            <person name="Confanioleri F."/>
            <person name="de Daruvar A."/>
            <person name="Despons L."/>
            <person name="Fabre E."/>
            <person name="Fairhead C."/>
            <person name="Ferry-Dumazet H."/>
            <person name="Groppi A."/>
            <person name="Hantraye F."/>
            <person name="Hennequin C."/>
            <person name="Jauniaux N."/>
            <person name="Joyet P."/>
            <person name="Kachouri R."/>
            <person name="Kerrest A."/>
            <person name="Koszul R."/>
            <person name="Lemaire M."/>
            <person name="Lesur I."/>
            <person name="Ma L."/>
            <person name="Muller H."/>
            <person name="Nicaud J.M."/>
            <person name="Nikolski M."/>
            <person name="Oztas S."/>
            <person name="Ozier-Kalogeropoulos O."/>
            <person name="Pellenz S."/>
            <person name="Potier S."/>
            <person name="Richard G.F."/>
            <person name="Straub M.L."/>
            <person name="Suleau A."/>
            <person name="Swennene D."/>
            <person name="Tekaia F."/>
            <person name="Wesolowski-Louvel M."/>
            <person name="Westhof E."/>
            <person name="Wirth B."/>
            <person name="Zeniou-Meyer M."/>
            <person name="Zivanovic I."/>
            <person name="Bolotin-Fukuhara M."/>
            <person name="Thierry A."/>
            <person name="Bouchier C."/>
            <person name="Caudron B."/>
            <person name="Scarpelli C."/>
            <person name="Gaillardin C."/>
            <person name="Weissenbach J."/>
            <person name="Wincker P."/>
            <person name="Souciet J.L."/>
        </authorList>
    </citation>
    <scope>NUCLEOTIDE SEQUENCE [LARGE SCALE GENOMIC DNA]</scope>
    <source>
        <strain evidence="7">ATCC 36239 / CBS 767 / BCRC 21394 / JCM 1990 / NBRC 0083 / IGC 2968</strain>
    </source>
</reference>
<dbReference type="CDD" id="cd05325">
    <property type="entry name" value="carb_red_sniffer_like_SDR_c"/>
    <property type="match status" value="1"/>
</dbReference>
<comment type="similarity">
    <text evidence="2">Belongs to the short-chain dehydrogenases/reductases (SDR) family.</text>
</comment>
<dbReference type="RefSeq" id="XP_456996.2">
    <property type="nucleotide sequence ID" value="XM_456996.1"/>
</dbReference>
<keyword evidence="3" id="KW-0963">Cytoplasm</keyword>